<name>A0AAD9L0N4_RIDPI</name>
<feature type="domain" description="Iron-binding zinc finger CDGSH type" evidence="6">
    <location>
        <begin position="129"/>
        <end position="166"/>
    </location>
</feature>
<feature type="domain" description="Iron-binding zinc finger CDGSH type" evidence="6">
    <location>
        <begin position="83"/>
        <end position="120"/>
    </location>
</feature>
<evidence type="ECO:0000313" key="7">
    <source>
        <dbReference type="EMBL" id="KAK2180876.1"/>
    </source>
</evidence>
<dbReference type="Gene3D" id="3.40.5.90">
    <property type="entry name" value="CDGSH iron-sulfur domain, mitoNEET-type"/>
    <property type="match status" value="2"/>
</dbReference>
<dbReference type="InterPro" id="IPR052950">
    <property type="entry name" value="CISD"/>
</dbReference>
<keyword evidence="8" id="KW-1185">Reference proteome</keyword>
<evidence type="ECO:0000256" key="2">
    <source>
        <dbReference type="ARBA" id="ARBA00022723"/>
    </source>
</evidence>
<dbReference type="AlphaFoldDB" id="A0AAD9L0N4"/>
<accession>A0AAD9L0N4</accession>
<reference evidence="7" key="1">
    <citation type="journal article" date="2023" name="Mol. Biol. Evol.">
        <title>Third-Generation Sequencing Reveals the Adaptive Role of the Epigenome in Three Deep-Sea Polychaetes.</title>
        <authorList>
            <person name="Perez M."/>
            <person name="Aroh O."/>
            <person name="Sun Y."/>
            <person name="Lan Y."/>
            <person name="Juniper S.K."/>
            <person name="Young C.R."/>
            <person name="Angers B."/>
            <person name="Qian P.Y."/>
        </authorList>
    </citation>
    <scope>NUCLEOTIDE SEQUENCE</scope>
    <source>
        <strain evidence="7">R07B-5</strain>
    </source>
</reference>
<dbReference type="EMBL" id="JAODUO010000422">
    <property type="protein sequence ID" value="KAK2180876.1"/>
    <property type="molecule type" value="Genomic_DNA"/>
</dbReference>
<dbReference type="PANTHER" id="PTHR46491">
    <property type="entry name" value="CDGSH IRON SULFUR DOMAIN PROTEIN HOMOLOG"/>
    <property type="match status" value="1"/>
</dbReference>
<dbReference type="GO" id="GO:0046872">
    <property type="term" value="F:metal ion binding"/>
    <property type="evidence" value="ECO:0007669"/>
    <property type="project" value="UniProtKB-KW"/>
</dbReference>
<evidence type="ECO:0000256" key="1">
    <source>
        <dbReference type="ARBA" id="ARBA00022714"/>
    </source>
</evidence>
<dbReference type="Pfam" id="PF09360">
    <property type="entry name" value="zf-CDGSH"/>
    <property type="match status" value="2"/>
</dbReference>
<dbReference type="PANTHER" id="PTHR46491:SF3">
    <property type="entry name" value="CDGSH IRON-SULFUR DOMAIN-CONTAINING PROTEIN 3, MITOCHONDRIAL"/>
    <property type="match status" value="1"/>
</dbReference>
<dbReference type="GO" id="GO:0051537">
    <property type="term" value="F:2 iron, 2 sulfur cluster binding"/>
    <property type="evidence" value="ECO:0007669"/>
    <property type="project" value="UniProtKB-KW"/>
</dbReference>
<dbReference type="GO" id="GO:0005739">
    <property type="term" value="C:mitochondrion"/>
    <property type="evidence" value="ECO:0007669"/>
    <property type="project" value="TreeGrafter"/>
</dbReference>
<protein>
    <recommendedName>
        <fullName evidence="6">Iron-binding zinc finger CDGSH type domain-containing protein</fullName>
    </recommendedName>
</protein>
<comment type="cofactor">
    <cofactor evidence="5">
        <name>[2Fe-2S] cluster</name>
        <dbReference type="ChEBI" id="CHEBI:190135"/>
    </cofactor>
</comment>
<evidence type="ECO:0000256" key="3">
    <source>
        <dbReference type="ARBA" id="ARBA00023004"/>
    </source>
</evidence>
<keyword evidence="1" id="KW-0001">2Fe-2S</keyword>
<keyword evidence="2" id="KW-0479">Metal-binding</keyword>
<dbReference type="InterPro" id="IPR042216">
    <property type="entry name" value="MitoNEET_CISD"/>
</dbReference>
<dbReference type="SMART" id="SM00704">
    <property type="entry name" value="ZnF_CDGSH"/>
    <property type="match status" value="2"/>
</dbReference>
<evidence type="ECO:0000259" key="6">
    <source>
        <dbReference type="SMART" id="SM00704"/>
    </source>
</evidence>
<keyword evidence="3" id="KW-0408">Iron</keyword>
<sequence>MPLMHRAAACSLDMILGRGTPAICVRSVVSWKHRGSFKRPDTPSPDSDLLWRSEGRRNLTHRESPKYPGEYDVQFPKGKIFDKKSFPMKLEVGKKYAFCTCGYSKNQPMCDGWHKKVEGTTFEKTTPKYRPILFTVEETKEYSLCNCKQSNNRPFCDGSHKKEEIQSAVRST</sequence>
<organism evidence="7 8">
    <name type="scientific">Ridgeia piscesae</name>
    <name type="common">Tubeworm</name>
    <dbReference type="NCBI Taxonomy" id="27915"/>
    <lineage>
        <taxon>Eukaryota</taxon>
        <taxon>Metazoa</taxon>
        <taxon>Spiralia</taxon>
        <taxon>Lophotrochozoa</taxon>
        <taxon>Annelida</taxon>
        <taxon>Polychaeta</taxon>
        <taxon>Sedentaria</taxon>
        <taxon>Canalipalpata</taxon>
        <taxon>Sabellida</taxon>
        <taxon>Siboglinidae</taxon>
        <taxon>Ridgeia</taxon>
    </lineage>
</organism>
<keyword evidence="4" id="KW-0411">Iron-sulfur</keyword>
<comment type="caution">
    <text evidence="7">The sequence shown here is derived from an EMBL/GenBank/DDBJ whole genome shotgun (WGS) entry which is preliminary data.</text>
</comment>
<evidence type="ECO:0000313" key="8">
    <source>
        <dbReference type="Proteomes" id="UP001209878"/>
    </source>
</evidence>
<dbReference type="InterPro" id="IPR018967">
    <property type="entry name" value="FeS-contain_CDGSH-typ"/>
</dbReference>
<gene>
    <name evidence="7" type="ORF">NP493_421g02009</name>
</gene>
<evidence type="ECO:0000256" key="4">
    <source>
        <dbReference type="ARBA" id="ARBA00023014"/>
    </source>
</evidence>
<evidence type="ECO:0000256" key="5">
    <source>
        <dbReference type="ARBA" id="ARBA00034078"/>
    </source>
</evidence>
<proteinExistence type="predicted"/>
<dbReference type="Proteomes" id="UP001209878">
    <property type="component" value="Unassembled WGS sequence"/>
</dbReference>